<dbReference type="InterPro" id="IPR005123">
    <property type="entry name" value="Oxoglu/Fe-dep_dioxygenase_dom"/>
</dbReference>
<evidence type="ECO:0000256" key="1">
    <source>
        <dbReference type="ARBA" id="ARBA00022723"/>
    </source>
</evidence>
<evidence type="ECO:0000256" key="3">
    <source>
        <dbReference type="RuleBase" id="RU003682"/>
    </source>
</evidence>
<keyword evidence="3" id="KW-0560">Oxidoreductase</keyword>
<dbReference type="GO" id="GO:0016491">
    <property type="term" value="F:oxidoreductase activity"/>
    <property type="evidence" value="ECO:0007669"/>
    <property type="project" value="UniProtKB-KW"/>
</dbReference>
<proteinExistence type="inferred from homology"/>
<organism evidence="5">
    <name type="scientific">Glycine max</name>
    <name type="common">Soybean</name>
    <name type="synonym">Glycine hispida</name>
    <dbReference type="NCBI Taxonomy" id="3847"/>
    <lineage>
        <taxon>Eukaryota</taxon>
        <taxon>Viridiplantae</taxon>
        <taxon>Streptophyta</taxon>
        <taxon>Embryophyta</taxon>
        <taxon>Tracheophyta</taxon>
        <taxon>Spermatophyta</taxon>
        <taxon>Magnoliopsida</taxon>
        <taxon>eudicotyledons</taxon>
        <taxon>Gunneridae</taxon>
        <taxon>Pentapetalae</taxon>
        <taxon>rosids</taxon>
        <taxon>fabids</taxon>
        <taxon>Fabales</taxon>
        <taxon>Fabaceae</taxon>
        <taxon>Papilionoideae</taxon>
        <taxon>50 kb inversion clade</taxon>
        <taxon>NPAAA clade</taxon>
        <taxon>indigoferoid/millettioid clade</taxon>
        <taxon>Phaseoleae</taxon>
        <taxon>Glycine</taxon>
        <taxon>Glycine subgen. Soja</taxon>
    </lineage>
</organism>
<keyword evidence="1 3" id="KW-0479">Metal-binding</keyword>
<keyword evidence="7" id="KW-1185">Reference proteome</keyword>
<evidence type="ECO:0000313" key="6">
    <source>
        <dbReference type="EnsemblPlants" id="KRH50673"/>
    </source>
</evidence>
<accession>A0A0R0J7F9</accession>
<sequence length="249" mass="27067">MVLASPNPIRSEGILPSNELIPVVDLTAERSEVAKLIVKACEEYGFFKVINHGISHEVISKTEEAGFSFFEKPVAEKRVAAPAYGCKNIGLNGDMGEVEYLVLGATTHSIAQISKTVSTDPLNFSSTLSAYTEAVRELACEILELIAEGLGVPDTRAFSRFIRDVDSDSVLRLNHYPPIINKDKDKDMSQYSKVGFGEHSDPQIITILRSNDVGGLQISLQDGVWIPVTPDPSAFYVNVGDVLEAHGTS</sequence>
<dbReference type="InterPro" id="IPR027443">
    <property type="entry name" value="IPNS-like_sf"/>
</dbReference>
<dbReference type="PROSITE" id="PS51471">
    <property type="entry name" value="FE2OG_OXY"/>
    <property type="match status" value="1"/>
</dbReference>
<dbReference type="InterPro" id="IPR026992">
    <property type="entry name" value="DIOX_N"/>
</dbReference>
<reference evidence="5 6" key="1">
    <citation type="journal article" date="2010" name="Nature">
        <title>Genome sequence of the palaeopolyploid soybean.</title>
        <authorList>
            <person name="Schmutz J."/>
            <person name="Cannon S.B."/>
            <person name="Schlueter J."/>
            <person name="Ma J."/>
            <person name="Mitros T."/>
            <person name="Nelson W."/>
            <person name="Hyten D.L."/>
            <person name="Song Q."/>
            <person name="Thelen J.J."/>
            <person name="Cheng J."/>
            <person name="Xu D."/>
            <person name="Hellsten U."/>
            <person name="May G.D."/>
            <person name="Yu Y."/>
            <person name="Sakurai T."/>
            <person name="Umezawa T."/>
            <person name="Bhattacharyya M.K."/>
            <person name="Sandhu D."/>
            <person name="Valliyodan B."/>
            <person name="Lindquist E."/>
            <person name="Peto M."/>
            <person name="Grant D."/>
            <person name="Shu S."/>
            <person name="Goodstein D."/>
            <person name="Barry K."/>
            <person name="Futrell-Griggs M."/>
            <person name="Abernathy B."/>
            <person name="Du J."/>
            <person name="Tian Z."/>
            <person name="Zhu L."/>
            <person name="Gill N."/>
            <person name="Joshi T."/>
            <person name="Libault M."/>
            <person name="Sethuraman A."/>
            <person name="Zhang X.-C."/>
            <person name="Shinozaki K."/>
            <person name="Nguyen H.T."/>
            <person name="Wing R.A."/>
            <person name="Cregan P."/>
            <person name="Specht J."/>
            <person name="Grimwood J."/>
            <person name="Rokhsar D."/>
            <person name="Stacey G."/>
            <person name="Shoemaker R.C."/>
            <person name="Jackson S.A."/>
        </authorList>
    </citation>
    <scope>NUCLEOTIDE SEQUENCE [LARGE SCALE GENOMIC DNA]</scope>
    <source>
        <strain evidence="6">cv. Williams 82</strain>
        <tissue evidence="5">Callus</tissue>
    </source>
</reference>
<dbReference type="Gene3D" id="2.60.120.330">
    <property type="entry name" value="B-lactam Antibiotic, Isopenicillin N Synthase, Chain"/>
    <property type="match status" value="1"/>
</dbReference>
<evidence type="ECO:0000313" key="7">
    <source>
        <dbReference type="Proteomes" id="UP000008827"/>
    </source>
</evidence>
<evidence type="ECO:0000313" key="5">
    <source>
        <dbReference type="EMBL" id="KRH50673.1"/>
    </source>
</evidence>
<dbReference type="Pfam" id="PF03171">
    <property type="entry name" value="2OG-FeII_Oxy"/>
    <property type="match status" value="1"/>
</dbReference>
<dbReference type="ExpressionAtlas" id="A0A0R0J7F9">
    <property type="expression patterns" value="baseline and differential"/>
</dbReference>
<evidence type="ECO:0000256" key="2">
    <source>
        <dbReference type="ARBA" id="ARBA00023004"/>
    </source>
</evidence>
<name>A0A0R0J7F9_SOYBN</name>
<dbReference type="InterPro" id="IPR044861">
    <property type="entry name" value="IPNS-like_FE2OG_OXY"/>
</dbReference>
<reference evidence="6" key="2">
    <citation type="submission" date="2018-02" db="UniProtKB">
        <authorList>
            <consortium name="EnsemblPlants"/>
        </authorList>
    </citation>
    <scope>IDENTIFICATION</scope>
    <source>
        <strain evidence="6">Williams 82</strain>
    </source>
</reference>
<reference evidence="5" key="3">
    <citation type="submission" date="2018-07" db="EMBL/GenBank/DDBJ databases">
        <title>WGS assembly of Glycine max.</title>
        <authorList>
            <person name="Schmutz J."/>
            <person name="Cannon S."/>
            <person name="Schlueter J."/>
            <person name="Ma J."/>
            <person name="Mitros T."/>
            <person name="Nelson W."/>
            <person name="Hyten D."/>
            <person name="Song Q."/>
            <person name="Thelen J."/>
            <person name="Cheng J."/>
            <person name="Xu D."/>
            <person name="Hellsten U."/>
            <person name="May G."/>
            <person name="Yu Y."/>
            <person name="Sakurai T."/>
            <person name="Umezawa T."/>
            <person name="Bhattacharyya M."/>
            <person name="Sandhu D."/>
            <person name="Valliyodan B."/>
            <person name="Lindquist E."/>
            <person name="Peto M."/>
            <person name="Grant D."/>
            <person name="Shu S."/>
            <person name="Goodstein D."/>
            <person name="Barry K."/>
            <person name="Futrell-Griggs M."/>
            <person name="Abernathy B."/>
            <person name="Du J."/>
            <person name="Tian Z."/>
            <person name="Zhu L."/>
            <person name="Gill N."/>
            <person name="Joshi T."/>
            <person name="Libault M."/>
            <person name="Sethuraman A."/>
            <person name="Zhang X."/>
            <person name="Shinozaki K."/>
            <person name="Nguyen H."/>
            <person name="Wing R."/>
            <person name="Cregan P."/>
            <person name="Specht J."/>
            <person name="Grimwood J."/>
            <person name="Rokhsar D."/>
            <person name="Stacey G."/>
            <person name="Shoemaker R."/>
            <person name="Jackson S."/>
        </authorList>
    </citation>
    <scope>NUCLEOTIDE SEQUENCE</scope>
    <source>
        <tissue evidence="5">Callus</tissue>
    </source>
</reference>
<dbReference type="Gramene" id="KRH50673">
    <property type="protein sequence ID" value="KRH50673"/>
    <property type="gene ID" value="GLYMA_07G236100"/>
</dbReference>
<dbReference type="SMR" id="A0A0R0J7F9"/>
<dbReference type="InterPro" id="IPR050231">
    <property type="entry name" value="Iron_ascorbate_oxido_reductase"/>
</dbReference>
<dbReference type="EnsemblPlants" id="KRH50673">
    <property type="protein sequence ID" value="KRH50673"/>
    <property type="gene ID" value="GLYMA_07G236100"/>
</dbReference>
<protein>
    <recommendedName>
        <fullName evidence="4">Fe2OG dioxygenase domain-containing protein</fullName>
    </recommendedName>
</protein>
<gene>
    <name evidence="6" type="primary">LOC100783917</name>
    <name evidence="5" type="ORF">GLYMA_07G236100</name>
</gene>
<feature type="domain" description="Fe2OG dioxygenase" evidence="4">
    <location>
        <begin position="166"/>
        <end position="249"/>
    </location>
</feature>
<dbReference type="Pfam" id="PF14226">
    <property type="entry name" value="DIOX_N"/>
    <property type="match status" value="1"/>
</dbReference>
<dbReference type="AlphaFoldDB" id="A0A0R0J7F9"/>
<dbReference type="EMBL" id="CM000840">
    <property type="protein sequence ID" value="KRH50673.1"/>
    <property type="molecule type" value="Genomic_DNA"/>
</dbReference>
<dbReference type="Proteomes" id="UP000008827">
    <property type="component" value="Chromosome 7"/>
</dbReference>
<evidence type="ECO:0000259" key="4">
    <source>
        <dbReference type="PROSITE" id="PS51471"/>
    </source>
</evidence>
<dbReference type="GO" id="GO:0046872">
    <property type="term" value="F:metal ion binding"/>
    <property type="evidence" value="ECO:0007669"/>
    <property type="project" value="UniProtKB-KW"/>
</dbReference>
<dbReference type="SUPFAM" id="SSF51197">
    <property type="entry name" value="Clavaminate synthase-like"/>
    <property type="match status" value="1"/>
</dbReference>
<comment type="similarity">
    <text evidence="3">Belongs to the iron/ascorbate-dependent oxidoreductase family.</text>
</comment>
<dbReference type="PANTHER" id="PTHR47990">
    <property type="entry name" value="2-OXOGLUTARATE (2OG) AND FE(II)-DEPENDENT OXYGENASE SUPERFAMILY PROTEIN-RELATED"/>
    <property type="match status" value="1"/>
</dbReference>
<keyword evidence="2 3" id="KW-0408">Iron</keyword>